<dbReference type="RefSeq" id="WP_378174623.1">
    <property type="nucleotide sequence ID" value="NZ_JBHTCR010000002.1"/>
</dbReference>
<evidence type="ECO:0000313" key="2">
    <source>
        <dbReference type="EMBL" id="MFC7346051.1"/>
    </source>
</evidence>
<keyword evidence="3" id="KW-1185">Reference proteome</keyword>
<proteinExistence type="predicted"/>
<dbReference type="Proteomes" id="UP001596550">
    <property type="component" value="Unassembled WGS sequence"/>
</dbReference>
<gene>
    <name evidence="2" type="ORF">ACFQO9_04875</name>
</gene>
<accession>A0ABW2LU70</accession>
<comment type="caution">
    <text evidence="2">The sequence shown here is derived from an EMBL/GenBank/DDBJ whole genome shotgun (WGS) entry which is preliminary data.</text>
</comment>
<dbReference type="Gene3D" id="3.90.950.20">
    <property type="entry name" value="CinA-like"/>
    <property type="match status" value="1"/>
</dbReference>
<dbReference type="Pfam" id="PF02464">
    <property type="entry name" value="CinA"/>
    <property type="match status" value="1"/>
</dbReference>
<dbReference type="NCBIfam" id="TIGR00199">
    <property type="entry name" value="PncC_domain"/>
    <property type="match status" value="1"/>
</dbReference>
<dbReference type="InterPro" id="IPR008136">
    <property type="entry name" value="CinA_C"/>
</dbReference>
<dbReference type="EMBL" id="JBHTCR010000002">
    <property type="protein sequence ID" value="MFC7346051.1"/>
    <property type="molecule type" value="Genomic_DNA"/>
</dbReference>
<dbReference type="SUPFAM" id="SSF142433">
    <property type="entry name" value="CinA-like"/>
    <property type="match status" value="1"/>
</dbReference>
<feature type="domain" description="CinA C-terminal" evidence="1">
    <location>
        <begin position="6"/>
        <end position="131"/>
    </location>
</feature>
<sequence length="167" mass="18885">MEIEKNLLADIGQLLLDMDETVSVAESVTSGFLQFSFSQMIDASKIYKGGITAYTLEEKVKFLKVNKQEAESCDCVSDHIAEIMATNVAESFGTDWGIAVTGYATPVKESDYKIFAWFSFSYKNSVIYTKRLDLHSRTEPQNAQAYYSEFILGCFKTQLHKHQSEDK</sequence>
<organism evidence="2 3">
    <name type="scientific">Chryseobacterium zhengzhouense</name>
    <dbReference type="NCBI Taxonomy" id="1636086"/>
    <lineage>
        <taxon>Bacteria</taxon>
        <taxon>Pseudomonadati</taxon>
        <taxon>Bacteroidota</taxon>
        <taxon>Flavobacteriia</taxon>
        <taxon>Flavobacteriales</taxon>
        <taxon>Weeksellaceae</taxon>
        <taxon>Chryseobacterium group</taxon>
        <taxon>Chryseobacterium</taxon>
    </lineage>
</organism>
<protein>
    <submittedName>
        <fullName evidence="2">CinA family protein</fullName>
    </submittedName>
</protein>
<evidence type="ECO:0000259" key="1">
    <source>
        <dbReference type="Pfam" id="PF02464"/>
    </source>
</evidence>
<dbReference type="InterPro" id="IPR036653">
    <property type="entry name" value="CinA-like_C"/>
</dbReference>
<reference evidence="3" key="1">
    <citation type="journal article" date="2019" name="Int. J. Syst. Evol. Microbiol.">
        <title>The Global Catalogue of Microorganisms (GCM) 10K type strain sequencing project: providing services to taxonomists for standard genome sequencing and annotation.</title>
        <authorList>
            <consortium name="The Broad Institute Genomics Platform"/>
            <consortium name="The Broad Institute Genome Sequencing Center for Infectious Disease"/>
            <person name="Wu L."/>
            <person name="Ma J."/>
        </authorList>
    </citation>
    <scope>NUCLEOTIDE SEQUENCE [LARGE SCALE GENOMIC DNA]</scope>
    <source>
        <strain evidence="3">CCUG 54781</strain>
    </source>
</reference>
<name>A0ABW2LU70_9FLAO</name>
<evidence type="ECO:0000313" key="3">
    <source>
        <dbReference type="Proteomes" id="UP001596550"/>
    </source>
</evidence>